<dbReference type="EMBL" id="LT629785">
    <property type="protein sequence ID" value="SDU31347.1"/>
    <property type="molecule type" value="Genomic_DNA"/>
</dbReference>
<gene>
    <name evidence="3" type="ORF">SAMN05216296_3014</name>
</gene>
<evidence type="ECO:0000259" key="2">
    <source>
        <dbReference type="Pfam" id="PF13511"/>
    </source>
</evidence>
<protein>
    <recommendedName>
        <fullName evidence="2">DUF4124 domain-containing protein</fullName>
    </recommendedName>
</protein>
<dbReference type="AlphaFoldDB" id="A0A1H2HHI7"/>
<feature type="signal peptide" evidence="1">
    <location>
        <begin position="1"/>
        <end position="22"/>
    </location>
</feature>
<proteinExistence type="predicted"/>
<organism evidence="3 4">
    <name type="scientific">Pseudomonas pohangensis</name>
    <dbReference type="NCBI Taxonomy" id="364197"/>
    <lineage>
        <taxon>Bacteria</taxon>
        <taxon>Pseudomonadati</taxon>
        <taxon>Pseudomonadota</taxon>
        <taxon>Gammaproteobacteria</taxon>
        <taxon>Pseudomonadales</taxon>
        <taxon>Pseudomonadaceae</taxon>
        <taxon>Pseudomonas</taxon>
    </lineage>
</organism>
<dbReference type="InterPro" id="IPR025392">
    <property type="entry name" value="DUF4124"/>
</dbReference>
<evidence type="ECO:0000256" key="1">
    <source>
        <dbReference type="SAM" id="SignalP"/>
    </source>
</evidence>
<dbReference type="Proteomes" id="UP000243232">
    <property type="component" value="Chromosome I"/>
</dbReference>
<accession>A0A1H2HHI7</accession>
<keyword evidence="4" id="KW-1185">Reference proteome</keyword>
<evidence type="ECO:0000313" key="4">
    <source>
        <dbReference type="Proteomes" id="UP000243232"/>
    </source>
</evidence>
<dbReference type="RefSeq" id="WP_231975029.1">
    <property type="nucleotide sequence ID" value="NZ_LT629785.1"/>
</dbReference>
<dbReference type="Pfam" id="PF13511">
    <property type="entry name" value="DUF4124"/>
    <property type="match status" value="1"/>
</dbReference>
<reference evidence="4" key="1">
    <citation type="submission" date="2016-10" db="EMBL/GenBank/DDBJ databases">
        <authorList>
            <person name="Varghese N."/>
            <person name="Submissions S."/>
        </authorList>
    </citation>
    <scope>NUCLEOTIDE SEQUENCE [LARGE SCALE GENOMIC DNA]</scope>
    <source>
        <strain evidence="4">DSM 17875</strain>
    </source>
</reference>
<keyword evidence="1" id="KW-0732">Signal</keyword>
<feature type="domain" description="DUF4124" evidence="2">
    <location>
        <begin position="11"/>
        <end position="67"/>
    </location>
</feature>
<dbReference type="STRING" id="364197.SAMN05216296_3014"/>
<feature type="chain" id="PRO_5009275731" description="DUF4124 domain-containing protein" evidence="1">
    <location>
        <begin position="23"/>
        <end position="209"/>
    </location>
</feature>
<evidence type="ECO:0000313" key="3">
    <source>
        <dbReference type="EMBL" id="SDU31347.1"/>
    </source>
</evidence>
<name>A0A1H2HHI7_9PSED</name>
<sequence length="209" mass="22941">MSRLAFTFACLLLAGVCTPALAEVFTYVDADGNRVYTDQPKPGNAKRVEMAPLNKMPAVKRLSPPRPPAKAPVEPPYQVLRILFPAPDSVVEDAAGNLMVTINSEPALLPGHSYRLLFDGTQVGQPGRSAVFPLENLERGTHQLAVEIIDSQGLVVERTPSQPVHVRRVSLDSKRRAQPCKLPDYGVRPECALKDRPEPDNDIPFIPFI</sequence>